<keyword evidence="2" id="KW-1185">Reference proteome</keyword>
<gene>
    <name evidence="1" type="ORF">HNP32_001295</name>
</gene>
<evidence type="ECO:0000313" key="1">
    <source>
        <dbReference type="EMBL" id="MBB4797571.1"/>
    </source>
</evidence>
<evidence type="ECO:0000313" key="2">
    <source>
        <dbReference type="Proteomes" id="UP000539957"/>
    </source>
</evidence>
<dbReference type="RefSeq" id="WP_260398359.1">
    <property type="nucleotide sequence ID" value="NZ_JACHKY010000002.1"/>
</dbReference>
<reference evidence="1 2" key="1">
    <citation type="submission" date="2020-08" db="EMBL/GenBank/DDBJ databases">
        <title>Functional genomics of gut bacteria from endangered species of beetles.</title>
        <authorList>
            <person name="Carlos-Shanley C."/>
        </authorList>
    </citation>
    <scope>NUCLEOTIDE SEQUENCE [LARGE SCALE GENOMIC DNA]</scope>
    <source>
        <strain evidence="1 2">S00123</strain>
    </source>
</reference>
<sequence length="135" mass="14698">MAMMTLGLFVFDLPSLTYQQLQRRTTWRHAFSDRVGARPLGQFVGEGDDDITLTGMLAPVAFGDVGSLDDLRAMGKSGEAWPLVDGAGRVYGAFVILSLDETQRSIMDNGVPRISDFSLALKRVDDEVPDAEATT</sequence>
<proteinExistence type="predicted"/>
<dbReference type="EMBL" id="JACHKY010000002">
    <property type="protein sequence ID" value="MBB4797571.1"/>
    <property type="molecule type" value="Genomic_DNA"/>
</dbReference>
<dbReference type="Pfam" id="PF06995">
    <property type="entry name" value="Phage_P2_GpU"/>
    <property type="match status" value="1"/>
</dbReference>
<dbReference type="PIRSF" id="PIRSF029208">
    <property type="entry name" value="Phage_tail_GPU"/>
    <property type="match status" value="1"/>
</dbReference>
<dbReference type="AlphaFoldDB" id="A0A7W7IND9"/>
<dbReference type="InterPro" id="IPR009734">
    <property type="entry name" value="Myoviridae_GpU"/>
</dbReference>
<organism evidence="1 2">
    <name type="scientific">Brevundimonas bullata</name>
    <dbReference type="NCBI Taxonomy" id="13160"/>
    <lineage>
        <taxon>Bacteria</taxon>
        <taxon>Pseudomonadati</taxon>
        <taxon>Pseudomonadota</taxon>
        <taxon>Alphaproteobacteria</taxon>
        <taxon>Caulobacterales</taxon>
        <taxon>Caulobacteraceae</taxon>
        <taxon>Brevundimonas</taxon>
    </lineage>
</organism>
<protein>
    <submittedName>
        <fullName evidence="1">Phage protein U</fullName>
    </submittedName>
</protein>
<dbReference type="InterPro" id="IPR016912">
    <property type="entry name" value="Phage_P2_GpU"/>
</dbReference>
<comment type="caution">
    <text evidence="1">The sequence shown here is derived from an EMBL/GenBank/DDBJ whole genome shotgun (WGS) entry which is preliminary data.</text>
</comment>
<accession>A0A7W7IND9</accession>
<name>A0A7W7IND9_9CAUL</name>
<dbReference type="Proteomes" id="UP000539957">
    <property type="component" value="Unassembled WGS sequence"/>
</dbReference>